<accession>A0ABR3B4C0</accession>
<dbReference type="InterPro" id="IPR013087">
    <property type="entry name" value="Znf_C2H2_type"/>
</dbReference>
<evidence type="ECO:0000313" key="3">
    <source>
        <dbReference type="Proteomes" id="UP001448207"/>
    </source>
</evidence>
<evidence type="ECO:0000313" key="2">
    <source>
        <dbReference type="EMBL" id="KAL0090106.1"/>
    </source>
</evidence>
<dbReference type="EMBL" id="JBCLYO010000004">
    <property type="protein sequence ID" value="KAL0090106.1"/>
    <property type="molecule type" value="Genomic_DNA"/>
</dbReference>
<gene>
    <name evidence="2" type="ORF">J3Q64DRAFT_1808640</name>
</gene>
<protein>
    <recommendedName>
        <fullName evidence="1">C2H2-type domain-containing protein</fullName>
    </recommendedName>
</protein>
<sequence length="437" mass="49382">MSTSRPLPVYNYEDYVPIEGISCPICGNPCGSLQDLNKHLDVAHNEEDTKGAFLSWFGNAQRKVQNTLSVGPNSRYLGSSPNTNAVERSLRQLVDPALMSSFNNFSLGNNNPVFFASDNERQGTEFITREHWQRESNNDMCSLPGCGKTLGRNGAGKQHCRNLLTSPASSLRSITLERSESSSSKDSFSSMIAPNSPLVSSGNSILSMKLKYRDGEQTVAKWQDDRTVTKCPLCLRKTKHEESLRPLPIFPLYHQLSLTREKIEKQLPKFHDTIIMLEKEKTSQKSRQTHESYQVAAQIRKSLLDNFALYDTLSKSIRSLPAPTAPMKRLQTNICTAANLYLQRNMLPLQMLPRLLKPEKKNQNTSNQSLNGSPDPTATWKQDIRMQIQAYKEQYGLVEGFIRDAQKERRIDDVKTLKNSLDELRVEIDKLQAQLAS</sequence>
<dbReference type="Proteomes" id="UP001448207">
    <property type="component" value="Unassembled WGS sequence"/>
</dbReference>
<organism evidence="2 3">
    <name type="scientific">Phycomyces blakesleeanus</name>
    <dbReference type="NCBI Taxonomy" id="4837"/>
    <lineage>
        <taxon>Eukaryota</taxon>
        <taxon>Fungi</taxon>
        <taxon>Fungi incertae sedis</taxon>
        <taxon>Mucoromycota</taxon>
        <taxon>Mucoromycotina</taxon>
        <taxon>Mucoromycetes</taxon>
        <taxon>Mucorales</taxon>
        <taxon>Phycomycetaceae</taxon>
        <taxon>Phycomyces</taxon>
    </lineage>
</organism>
<dbReference type="Gene3D" id="4.10.860.20">
    <property type="entry name" value="Rabenosyn, Rab binding domain"/>
    <property type="match status" value="1"/>
</dbReference>
<dbReference type="Pfam" id="PF11464">
    <property type="entry name" value="Rbsn"/>
    <property type="match status" value="1"/>
</dbReference>
<dbReference type="SUPFAM" id="SSF140125">
    <property type="entry name" value="Rabenosyn-5 Rab-binding domain-like"/>
    <property type="match status" value="1"/>
</dbReference>
<name>A0ABR3B4C0_PHYBL</name>
<proteinExistence type="predicted"/>
<dbReference type="InterPro" id="IPR036531">
    <property type="entry name" value="Rbsn_Rab-bd_sf"/>
</dbReference>
<feature type="domain" description="C2H2-type" evidence="1">
    <location>
        <begin position="23"/>
        <end position="44"/>
    </location>
</feature>
<reference evidence="2 3" key="1">
    <citation type="submission" date="2024-04" db="EMBL/GenBank/DDBJ databases">
        <title>Symmetric and asymmetric DNA N6-adenine methylation regulates different biological responses in Mucorales.</title>
        <authorList>
            <consortium name="Lawrence Berkeley National Laboratory"/>
            <person name="Lax C."/>
            <person name="Mondo S.J."/>
            <person name="Osorio-Concepcion M."/>
            <person name="Muszewska A."/>
            <person name="Corrochano-Luque M."/>
            <person name="Gutierrez G."/>
            <person name="Riley R."/>
            <person name="Lipzen A."/>
            <person name="Guo J."/>
            <person name="Hundley H."/>
            <person name="Amirebrahimi M."/>
            <person name="Ng V."/>
            <person name="Lorenzo-Gutierrez D."/>
            <person name="Binder U."/>
            <person name="Yang J."/>
            <person name="Song Y."/>
            <person name="Canovas D."/>
            <person name="Navarro E."/>
            <person name="Freitag M."/>
            <person name="Gabaldon T."/>
            <person name="Grigoriev I.V."/>
            <person name="Corrochano L.M."/>
            <person name="Nicolas F.E."/>
            <person name="Garre V."/>
        </authorList>
    </citation>
    <scope>NUCLEOTIDE SEQUENCE [LARGE SCALE GENOMIC DNA]</scope>
    <source>
        <strain evidence="2 3">L51</strain>
    </source>
</reference>
<evidence type="ECO:0000259" key="1">
    <source>
        <dbReference type="PROSITE" id="PS00028"/>
    </source>
</evidence>
<keyword evidence="3" id="KW-1185">Reference proteome</keyword>
<comment type="caution">
    <text evidence="2">The sequence shown here is derived from an EMBL/GenBank/DDBJ whole genome shotgun (WGS) entry which is preliminary data.</text>
</comment>
<dbReference type="InterPro" id="IPR021565">
    <property type="entry name" value="Rbsn_Rab-bd"/>
</dbReference>
<dbReference type="PROSITE" id="PS00028">
    <property type="entry name" value="ZINC_FINGER_C2H2_1"/>
    <property type="match status" value="1"/>
</dbReference>